<comment type="caution">
    <text evidence="6">The sequence shown here is derived from an EMBL/GenBank/DDBJ whole genome shotgun (WGS) entry which is preliminary data.</text>
</comment>
<evidence type="ECO:0000256" key="2">
    <source>
        <dbReference type="PROSITE-ProRule" id="PRU00285"/>
    </source>
</evidence>
<dbReference type="Pfam" id="PF00011">
    <property type="entry name" value="HSP20"/>
    <property type="match status" value="1"/>
</dbReference>
<dbReference type="CDD" id="cd06464">
    <property type="entry name" value="ACD_sHsps-like"/>
    <property type="match status" value="1"/>
</dbReference>
<dbReference type="OrthoDB" id="1431247at2759"/>
<proteinExistence type="inferred from homology"/>
<dbReference type="InterPro" id="IPR044587">
    <property type="entry name" value="HSP21-like"/>
</dbReference>
<comment type="similarity">
    <text evidence="2 3">Belongs to the small heat shock protein (HSP20) family.</text>
</comment>
<dbReference type="PANTHER" id="PTHR46733">
    <property type="entry name" value="26.5 KDA HEAT SHOCK PROTEIN, MITOCHONDRIAL"/>
    <property type="match status" value="1"/>
</dbReference>
<name>A0A6A3BVY9_HIBSY</name>
<dbReference type="PROSITE" id="PS01031">
    <property type="entry name" value="SHSP"/>
    <property type="match status" value="1"/>
</dbReference>
<evidence type="ECO:0000256" key="3">
    <source>
        <dbReference type="RuleBase" id="RU003616"/>
    </source>
</evidence>
<dbReference type="GO" id="GO:0009408">
    <property type="term" value="P:response to heat"/>
    <property type="evidence" value="ECO:0007669"/>
    <property type="project" value="InterPro"/>
</dbReference>
<dbReference type="InterPro" id="IPR002068">
    <property type="entry name" value="A-crystallin/Hsp20_dom"/>
</dbReference>
<evidence type="ECO:0000256" key="1">
    <source>
        <dbReference type="ARBA" id="ARBA00023016"/>
    </source>
</evidence>
<keyword evidence="7" id="KW-1185">Reference proteome</keyword>
<dbReference type="Proteomes" id="UP000436088">
    <property type="component" value="Unassembled WGS sequence"/>
</dbReference>
<feature type="compositionally biased region" description="Basic and acidic residues" evidence="4">
    <location>
        <begin position="55"/>
        <end position="67"/>
    </location>
</feature>
<accession>A0A6A3BVY9</accession>
<dbReference type="InterPro" id="IPR008978">
    <property type="entry name" value="HSP20-like_chaperone"/>
</dbReference>
<evidence type="ECO:0000259" key="5">
    <source>
        <dbReference type="PROSITE" id="PS01031"/>
    </source>
</evidence>
<evidence type="ECO:0000313" key="6">
    <source>
        <dbReference type="EMBL" id="KAE8719588.1"/>
    </source>
</evidence>
<evidence type="ECO:0000313" key="7">
    <source>
        <dbReference type="Proteomes" id="UP000436088"/>
    </source>
</evidence>
<reference evidence="6" key="1">
    <citation type="submission" date="2019-09" db="EMBL/GenBank/DDBJ databases">
        <title>Draft genome information of white flower Hibiscus syriacus.</title>
        <authorList>
            <person name="Kim Y.-M."/>
        </authorList>
    </citation>
    <scope>NUCLEOTIDE SEQUENCE [LARGE SCALE GENOMIC DNA]</scope>
    <source>
        <strain evidence="6">YM2019G1</strain>
    </source>
</reference>
<dbReference type="EMBL" id="VEPZ02000783">
    <property type="protein sequence ID" value="KAE8719588.1"/>
    <property type="molecule type" value="Genomic_DNA"/>
</dbReference>
<evidence type="ECO:0000256" key="4">
    <source>
        <dbReference type="SAM" id="MobiDB-lite"/>
    </source>
</evidence>
<gene>
    <name evidence="6" type="ORF">F3Y22_tig00109937pilonHSYRG00018</name>
</gene>
<dbReference type="PANTHER" id="PTHR46733:SF2">
    <property type="entry name" value="25.3 KDA HEAT SHOCK PROTEIN, CHLOROPLASTIC-LIKE"/>
    <property type="match status" value="1"/>
</dbReference>
<protein>
    <submittedName>
        <fullName evidence="6">Heat shock protein, putative isoform 2</fullName>
    </submittedName>
</protein>
<dbReference type="Gene3D" id="2.60.40.790">
    <property type="match status" value="1"/>
</dbReference>
<feature type="region of interest" description="Disordered" evidence="4">
    <location>
        <begin position="55"/>
        <end position="76"/>
    </location>
</feature>
<dbReference type="SUPFAM" id="SSF49764">
    <property type="entry name" value="HSP20-like chaperones"/>
    <property type="match status" value="1"/>
</dbReference>
<organism evidence="6 7">
    <name type="scientific">Hibiscus syriacus</name>
    <name type="common">Rose of Sharon</name>
    <dbReference type="NCBI Taxonomy" id="106335"/>
    <lineage>
        <taxon>Eukaryota</taxon>
        <taxon>Viridiplantae</taxon>
        <taxon>Streptophyta</taxon>
        <taxon>Embryophyta</taxon>
        <taxon>Tracheophyta</taxon>
        <taxon>Spermatophyta</taxon>
        <taxon>Magnoliopsida</taxon>
        <taxon>eudicotyledons</taxon>
        <taxon>Gunneridae</taxon>
        <taxon>Pentapetalae</taxon>
        <taxon>rosids</taxon>
        <taxon>malvids</taxon>
        <taxon>Malvales</taxon>
        <taxon>Malvaceae</taxon>
        <taxon>Malvoideae</taxon>
        <taxon>Hibiscus</taxon>
    </lineage>
</organism>
<keyword evidence="1 6" id="KW-0346">Stress response</keyword>
<feature type="domain" description="SHSP" evidence="5">
    <location>
        <begin position="110"/>
        <end position="227"/>
    </location>
</feature>
<dbReference type="AlphaFoldDB" id="A0A6A3BVY9"/>
<sequence length="227" mass="26108">MSGAISNITISFPLHSSNPRRNPCHFPFTNNRIFKCKNCIGAMAAQNRGNLDHLQRATTRPDKKRVDPLAPTGSWDRFPTERTMQQMMETMERIMEDPFAYSTPLPSSPEDSRGRRTPWEIKEREGEYKVRFDVPGMNKDDVKVWVEENTLVFKAEKVVGKEKINGDEDEDEDEEWDAKSFGRYGSRVILPENVEFEKIKAQVKDGVLYITVPKASRDGRILNINVN</sequence>